<evidence type="ECO:0000313" key="4">
    <source>
        <dbReference type="Proteomes" id="UP000054988"/>
    </source>
</evidence>
<dbReference type="GO" id="GO:0003723">
    <property type="term" value="F:RNA binding"/>
    <property type="evidence" value="ECO:0007669"/>
    <property type="project" value="UniProtKB-KW"/>
</dbReference>
<dbReference type="eggNOG" id="KOG0017">
    <property type="taxonomic scope" value="Eukaryota"/>
</dbReference>
<dbReference type="PROSITE" id="PS50994">
    <property type="entry name" value="INTEGRASE"/>
    <property type="match status" value="1"/>
</dbReference>
<dbReference type="Gene3D" id="3.30.420.10">
    <property type="entry name" value="Ribonuclease H-like superfamily/Ribonuclease H"/>
    <property type="match status" value="1"/>
</dbReference>
<dbReference type="InterPro" id="IPR036397">
    <property type="entry name" value="RNaseH_sf"/>
</dbReference>
<evidence type="ECO:0000259" key="2">
    <source>
        <dbReference type="PROSITE" id="PS50994"/>
    </source>
</evidence>
<name>A0A0W0FI19_MONRR</name>
<dbReference type="GO" id="GO:0015074">
    <property type="term" value="P:DNA integration"/>
    <property type="evidence" value="ECO:0007669"/>
    <property type="project" value="InterPro"/>
</dbReference>
<dbReference type="SUPFAM" id="SSF53098">
    <property type="entry name" value="Ribonuclease H-like"/>
    <property type="match status" value="1"/>
</dbReference>
<dbReference type="Pfam" id="PF17921">
    <property type="entry name" value="Integrase_H2C2"/>
    <property type="match status" value="1"/>
</dbReference>
<dbReference type="InterPro" id="IPR050951">
    <property type="entry name" value="Retrovirus_Pol_polyprotein"/>
</dbReference>
<gene>
    <name evidence="3" type="ORF">WG66_11470</name>
</gene>
<dbReference type="InterPro" id="IPR041588">
    <property type="entry name" value="Integrase_H2C2"/>
</dbReference>
<comment type="caution">
    <text evidence="3">The sequence shown here is derived from an EMBL/GenBank/DDBJ whole genome shotgun (WGS) entry which is preliminary data.</text>
</comment>
<protein>
    <recommendedName>
        <fullName evidence="2">Integrase catalytic domain-containing protein</fullName>
    </recommendedName>
</protein>
<evidence type="ECO:0000256" key="1">
    <source>
        <dbReference type="ARBA" id="ARBA00022884"/>
    </source>
</evidence>
<accession>A0A0W0FI19</accession>
<proteinExistence type="predicted"/>
<dbReference type="FunFam" id="3.30.420.10:FF:000032">
    <property type="entry name" value="Retrovirus-related Pol polyprotein from transposon 297-like Protein"/>
    <property type="match status" value="1"/>
</dbReference>
<dbReference type="PANTHER" id="PTHR37984:SF5">
    <property type="entry name" value="PROTEIN NYNRIN-LIKE"/>
    <property type="match status" value="1"/>
</dbReference>
<dbReference type="Gene3D" id="1.10.340.70">
    <property type="match status" value="1"/>
</dbReference>
<dbReference type="EMBL" id="LATX01001948">
    <property type="protein sequence ID" value="KTB35955.1"/>
    <property type="molecule type" value="Genomic_DNA"/>
</dbReference>
<reference evidence="3 4" key="1">
    <citation type="submission" date="2015-12" db="EMBL/GenBank/DDBJ databases">
        <title>Draft genome sequence of Moniliophthora roreri, the causal agent of frosty pod rot of cacao.</title>
        <authorList>
            <person name="Aime M.C."/>
            <person name="Diaz-Valderrama J.R."/>
            <person name="Kijpornyongpan T."/>
            <person name="Phillips-Mora W."/>
        </authorList>
    </citation>
    <scope>NUCLEOTIDE SEQUENCE [LARGE SCALE GENOMIC DNA]</scope>
    <source>
        <strain evidence="3 4">MCA 2952</strain>
    </source>
</reference>
<evidence type="ECO:0000313" key="3">
    <source>
        <dbReference type="EMBL" id="KTB35955.1"/>
    </source>
</evidence>
<dbReference type="PANTHER" id="PTHR37984">
    <property type="entry name" value="PROTEIN CBG26694"/>
    <property type="match status" value="1"/>
</dbReference>
<organism evidence="3 4">
    <name type="scientific">Moniliophthora roreri</name>
    <name type="common">Frosty pod rot fungus</name>
    <name type="synonym">Monilia roreri</name>
    <dbReference type="NCBI Taxonomy" id="221103"/>
    <lineage>
        <taxon>Eukaryota</taxon>
        <taxon>Fungi</taxon>
        <taxon>Dikarya</taxon>
        <taxon>Basidiomycota</taxon>
        <taxon>Agaricomycotina</taxon>
        <taxon>Agaricomycetes</taxon>
        <taxon>Agaricomycetidae</taxon>
        <taxon>Agaricales</taxon>
        <taxon>Marasmiineae</taxon>
        <taxon>Marasmiaceae</taxon>
        <taxon>Moniliophthora</taxon>
    </lineage>
</organism>
<dbReference type="InterPro" id="IPR001584">
    <property type="entry name" value="Integrase_cat-core"/>
</dbReference>
<dbReference type="AlphaFoldDB" id="A0A0W0FI19"/>
<dbReference type="GO" id="GO:0005634">
    <property type="term" value="C:nucleus"/>
    <property type="evidence" value="ECO:0007669"/>
    <property type="project" value="UniProtKB-ARBA"/>
</dbReference>
<sequence>MTSRLLNRRQAQWGMFLSEFDFKLDWAPGKLNVADAASRRPDFAPQTGDEHLTAQHQTLLKPKNIEHLISGQFEIPHSSSVSALSAVTTLSIDNTETLERFKSAFKEDDIWKEALATGNSDFTTTHGLVFHKGRLYVPPSLHREILFSRHDSLIGGHPGRRRAERLVSRDYSWPGMKHHKPYGLLHPLEIPDCPWQHITMDFITKLPISQTHDSIWVVCDRFTRAAHFIPCNKSITASQLAWTFLDRIFRLHGLPTSIVSDRDKLFISKFWQELMSLLQMDIRASTAYHPQTDGLTERSNQVLEIYLRSYCSYHQDDWVDYLPLAEFSFNNLENASMQQTPFFTNLGYHPTFEPRITERSSVPAAKDLAERLKIIHEELKANLQHAQDAQDN</sequence>
<feature type="domain" description="Integrase catalytic" evidence="2">
    <location>
        <begin position="190"/>
        <end position="349"/>
    </location>
</feature>
<dbReference type="InterPro" id="IPR012337">
    <property type="entry name" value="RNaseH-like_sf"/>
</dbReference>
<keyword evidence="1" id="KW-0694">RNA-binding</keyword>
<dbReference type="Proteomes" id="UP000054988">
    <property type="component" value="Unassembled WGS sequence"/>
</dbReference>